<keyword evidence="9" id="KW-1185">Reference proteome</keyword>
<keyword evidence="4 6" id="KW-1133">Transmembrane helix</keyword>
<comment type="similarity">
    <text evidence="2">Belongs to the EamA transporter family.</text>
</comment>
<evidence type="ECO:0000256" key="6">
    <source>
        <dbReference type="SAM" id="Phobius"/>
    </source>
</evidence>
<feature type="domain" description="EamA" evidence="7">
    <location>
        <begin position="160"/>
        <end position="296"/>
    </location>
</feature>
<sequence length="311" mass="34254">MSAPTPPRVAYLLLILSTFFWGGNFVLSRAVHADMPPLALAFWRWVLALVVILPFAWPQWKRHRLLIMQYWKVLLALSVLGIANFNTFVYLGLQTQPATNGLLLLSIGPIVILALSRLIFKESINVVQMLGMMISLLGVGVIVTQGQPGQLAQQFEHADGYGWILAAVVSWALYSVLLRLRPAGLPGIGLFGLTVLIGAIVLAPFYAYEHWVQQRHMALTAVNLLSIGYVGIFASILAFMFWNRGVADLGPARAGYVIHLIPVWGLLLATGFLGEQLMAYHWMGMCCIFGGIWLATVRGRARSGSRVLKSA</sequence>
<proteinExistence type="inferred from homology"/>
<dbReference type="RefSeq" id="WP_068996555.1">
    <property type="nucleotide sequence ID" value="NZ_MDTQ01000001.1"/>
</dbReference>
<feature type="transmembrane region" description="Helical" evidence="6">
    <location>
        <begin position="160"/>
        <end position="180"/>
    </location>
</feature>
<dbReference type="PANTHER" id="PTHR32322:SF2">
    <property type="entry name" value="EAMA DOMAIN-CONTAINING PROTEIN"/>
    <property type="match status" value="1"/>
</dbReference>
<feature type="transmembrane region" description="Helical" evidence="6">
    <location>
        <begin position="99"/>
        <end position="120"/>
    </location>
</feature>
<feature type="transmembrane region" description="Helical" evidence="6">
    <location>
        <begin position="187"/>
        <end position="208"/>
    </location>
</feature>
<reference evidence="8 9" key="1">
    <citation type="submission" date="2016-08" db="EMBL/GenBank/DDBJ databases">
        <authorList>
            <person name="Seilhamer J.J."/>
        </authorList>
    </citation>
    <scope>NUCLEOTIDE SEQUENCE [LARGE SCALE GENOMIC DNA]</scope>
    <source>
        <strain evidence="8 9">PH27A</strain>
    </source>
</reference>
<organism evidence="8 9">
    <name type="scientific">Terasakiispira papahanaumokuakeensis</name>
    <dbReference type="NCBI Taxonomy" id="197479"/>
    <lineage>
        <taxon>Bacteria</taxon>
        <taxon>Pseudomonadati</taxon>
        <taxon>Pseudomonadota</taxon>
        <taxon>Gammaproteobacteria</taxon>
        <taxon>Oceanospirillales</taxon>
        <taxon>Terasakiispira</taxon>
    </lineage>
</organism>
<name>A0A1E2V5B2_9GAMM</name>
<gene>
    <name evidence="8" type="ORF">BFW38_00030</name>
</gene>
<keyword evidence="3 6" id="KW-0812">Transmembrane</keyword>
<protein>
    <recommendedName>
        <fullName evidence="7">EamA domain-containing protein</fullName>
    </recommendedName>
</protein>
<feature type="transmembrane region" description="Helical" evidence="6">
    <location>
        <begin position="279"/>
        <end position="297"/>
    </location>
</feature>
<feature type="transmembrane region" description="Helical" evidence="6">
    <location>
        <begin position="70"/>
        <end position="93"/>
    </location>
</feature>
<feature type="transmembrane region" description="Helical" evidence="6">
    <location>
        <begin position="220"/>
        <end position="242"/>
    </location>
</feature>
<accession>A0A1E2V5B2</accession>
<dbReference type="PANTHER" id="PTHR32322">
    <property type="entry name" value="INNER MEMBRANE TRANSPORTER"/>
    <property type="match status" value="1"/>
</dbReference>
<dbReference type="EMBL" id="MDTQ01000001">
    <property type="protein sequence ID" value="ODC02171.1"/>
    <property type="molecule type" value="Genomic_DNA"/>
</dbReference>
<dbReference type="InterPro" id="IPR050638">
    <property type="entry name" value="AA-Vitamin_Transporters"/>
</dbReference>
<evidence type="ECO:0000256" key="3">
    <source>
        <dbReference type="ARBA" id="ARBA00022692"/>
    </source>
</evidence>
<dbReference type="InterPro" id="IPR037185">
    <property type="entry name" value="EmrE-like"/>
</dbReference>
<dbReference type="GO" id="GO:0016020">
    <property type="term" value="C:membrane"/>
    <property type="evidence" value="ECO:0007669"/>
    <property type="project" value="UniProtKB-SubCell"/>
</dbReference>
<feature type="transmembrane region" description="Helical" evidence="6">
    <location>
        <begin position="254"/>
        <end position="273"/>
    </location>
</feature>
<evidence type="ECO:0000256" key="2">
    <source>
        <dbReference type="ARBA" id="ARBA00007362"/>
    </source>
</evidence>
<evidence type="ECO:0000313" key="8">
    <source>
        <dbReference type="EMBL" id="ODC02171.1"/>
    </source>
</evidence>
<comment type="caution">
    <text evidence="8">The sequence shown here is derived from an EMBL/GenBank/DDBJ whole genome shotgun (WGS) entry which is preliminary data.</text>
</comment>
<evidence type="ECO:0000313" key="9">
    <source>
        <dbReference type="Proteomes" id="UP000094291"/>
    </source>
</evidence>
<feature type="transmembrane region" description="Helical" evidence="6">
    <location>
        <begin position="127"/>
        <end position="148"/>
    </location>
</feature>
<dbReference type="Proteomes" id="UP000094291">
    <property type="component" value="Unassembled WGS sequence"/>
</dbReference>
<feature type="transmembrane region" description="Helical" evidence="6">
    <location>
        <begin position="38"/>
        <end position="58"/>
    </location>
</feature>
<dbReference type="Pfam" id="PF00892">
    <property type="entry name" value="EamA"/>
    <property type="match status" value="2"/>
</dbReference>
<comment type="subcellular location">
    <subcellularLocation>
        <location evidence="1">Membrane</location>
        <topology evidence="1">Multi-pass membrane protein</topology>
    </subcellularLocation>
</comment>
<dbReference type="InterPro" id="IPR000620">
    <property type="entry name" value="EamA_dom"/>
</dbReference>
<dbReference type="AlphaFoldDB" id="A0A1E2V5B2"/>
<keyword evidence="5 6" id="KW-0472">Membrane</keyword>
<dbReference type="SUPFAM" id="SSF103481">
    <property type="entry name" value="Multidrug resistance efflux transporter EmrE"/>
    <property type="match status" value="2"/>
</dbReference>
<dbReference type="OrthoDB" id="4167046at2"/>
<evidence type="ECO:0000259" key="7">
    <source>
        <dbReference type="Pfam" id="PF00892"/>
    </source>
</evidence>
<dbReference type="STRING" id="197479.BFW38_00030"/>
<evidence type="ECO:0000256" key="4">
    <source>
        <dbReference type="ARBA" id="ARBA00022989"/>
    </source>
</evidence>
<evidence type="ECO:0000256" key="1">
    <source>
        <dbReference type="ARBA" id="ARBA00004141"/>
    </source>
</evidence>
<evidence type="ECO:0000256" key="5">
    <source>
        <dbReference type="ARBA" id="ARBA00023136"/>
    </source>
</evidence>
<feature type="domain" description="EamA" evidence="7">
    <location>
        <begin position="10"/>
        <end position="143"/>
    </location>
</feature>